<dbReference type="Proteomes" id="UP000307574">
    <property type="component" value="Unassembled WGS sequence"/>
</dbReference>
<accession>A0A4U1ZKY3</accession>
<evidence type="ECO:0000313" key="2">
    <source>
        <dbReference type="Proteomes" id="UP000307574"/>
    </source>
</evidence>
<comment type="caution">
    <text evidence="1">The sequence shown here is derived from an EMBL/GenBank/DDBJ whole genome shotgun (WGS) entry which is preliminary data.</text>
</comment>
<keyword evidence="1" id="KW-0378">Hydrolase</keyword>
<dbReference type="RefSeq" id="WP_136979355.1">
    <property type="nucleotide sequence ID" value="NZ_SYUV01000014.1"/>
</dbReference>
<reference evidence="1 2" key="1">
    <citation type="submission" date="2019-04" db="EMBL/GenBank/DDBJ databases">
        <title>A reverse ecology approach based on a biological definition of microbial populations.</title>
        <authorList>
            <person name="Arevalo P."/>
            <person name="Vaninsberghe D."/>
            <person name="Elsherbini J."/>
            <person name="Gore J."/>
            <person name="Polz M."/>
        </authorList>
    </citation>
    <scope>NUCLEOTIDE SEQUENCE [LARGE SCALE GENOMIC DNA]</scope>
    <source>
        <strain evidence="1 2">10N.261.46.F4</strain>
    </source>
</reference>
<gene>
    <name evidence="1" type="ORF">FCV50_04990</name>
</gene>
<evidence type="ECO:0000313" key="1">
    <source>
        <dbReference type="EMBL" id="TKF34689.1"/>
    </source>
</evidence>
<keyword evidence="1" id="KW-0540">Nuclease</keyword>
<sequence>MAFKPKIAEMIAYRAAYICSNPGCNTLTIGATISDPLLKNKKGEAAHILGERVGSARHDPNPSIDVGGVENGLWLCANCHTLVDKNKGVDYPSKDLFEWKKEHEATISMLLRTHKSPLPLISRQSTNRKIAQNIVDCISNKGAYFQHSSIEDPAHVISSIDQVRNAIQREVRNIDSDKRLQGICKSIQDANREFMNELSRDSSLLDAYLTILRNRVGIQLKRLRDEIGCDISGQITSIIP</sequence>
<protein>
    <submittedName>
        <fullName evidence="1">HNH endonuclease</fullName>
    </submittedName>
</protein>
<proteinExistence type="predicted"/>
<organism evidence="1 2">
    <name type="scientific">Vibrio kanaloae</name>
    <dbReference type="NCBI Taxonomy" id="170673"/>
    <lineage>
        <taxon>Bacteria</taxon>
        <taxon>Pseudomonadati</taxon>
        <taxon>Pseudomonadota</taxon>
        <taxon>Gammaproteobacteria</taxon>
        <taxon>Vibrionales</taxon>
        <taxon>Vibrionaceae</taxon>
        <taxon>Vibrio</taxon>
    </lineage>
</organism>
<dbReference type="GO" id="GO:0004519">
    <property type="term" value="F:endonuclease activity"/>
    <property type="evidence" value="ECO:0007669"/>
    <property type="project" value="UniProtKB-KW"/>
</dbReference>
<name>A0A4U1ZKY3_9VIBR</name>
<keyword evidence="1" id="KW-0255">Endonuclease</keyword>
<dbReference type="EMBL" id="SYUV01000014">
    <property type="protein sequence ID" value="TKF34689.1"/>
    <property type="molecule type" value="Genomic_DNA"/>
</dbReference>
<dbReference type="AlphaFoldDB" id="A0A4U1ZKY3"/>